<dbReference type="PANTHER" id="PTHR43537:SF45">
    <property type="entry name" value="GNTR FAMILY REGULATORY PROTEIN"/>
    <property type="match status" value="1"/>
</dbReference>
<dbReference type="PANTHER" id="PTHR43537">
    <property type="entry name" value="TRANSCRIPTIONAL REGULATOR, GNTR FAMILY"/>
    <property type="match status" value="1"/>
</dbReference>
<keyword evidence="3" id="KW-0804">Transcription</keyword>
<dbReference type="InterPro" id="IPR036388">
    <property type="entry name" value="WH-like_DNA-bd_sf"/>
</dbReference>
<keyword evidence="6" id="KW-1185">Reference proteome</keyword>
<name>A0A2T0RSV8_9RHOB</name>
<evidence type="ECO:0000256" key="3">
    <source>
        <dbReference type="ARBA" id="ARBA00023163"/>
    </source>
</evidence>
<dbReference type="InterPro" id="IPR008920">
    <property type="entry name" value="TF_FadR/GntR_C"/>
</dbReference>
<evidence type="ECO:0000313" key="5">
    <source>
        <dbReference type="EMBL" id="PRY24241.1"/>
    </source>
</evidence>
<keyword evidence="1" id="KW-0805">Transcription regulation</keyword>
<dbReference type="InterPro" id="IPR011711">
    <property type="entry name" value="GntR_C"/>
</dbReference>
<dbReference type="SUPFAM" id="SSF48008">
    <property type="entry name" value="GntR ligand-binding domain-like"/>
    <property type="match status" value="1"/>
</dbReference>
<dbReference type="InterPro" id="IPR000524">
    <property type="entry name" value="Tscrpt_reg_HTH_GntR"/>
</dbReference>
<evidence type="ECO:0000256" key="2">
    <source>
        <dbReference type="ARBA" id="ARBA00023125"/>
    </source>
</evidence>
<dbReference type="GO" id="GO:0003677">
    <property type="term" value="F:DNA binding"/>
    <property type="evidence" value="ECO:0007669"/>
    <property type="project" value="UniProtKB-KW"/>
</dbReference>
<dbReference type="Pfam" id="PF00392">
    <property type="entry name" value="GntR"/>
    <property type="match status" value="1"/>
</dbReference>
<dbReference type="CDD" id="cd07377">
    <property type="entry name" value="WHTH_GntR"/>
    <property type="match status" value="1"/>
</dbReference>
<dbReference type="OrthoDB" id="8155773at2"/>
<dbReference type="SMART" id="SM00895">
    <property type="entry name" value="FCD"/>
    <property type="match status" value="1"/>
</dbReference>
<evidence type="ECO:0000259" key="4">
    <source>
        <dbReference type="PROSITE" id="PS50949"/>
    </source>
</evidence>
<sequence>MEATQTQMRAERRKSVSELLAGITLSPHESKVAQIFEALRNLIVEIRLLPGQQISEMEVADALTTSKTPVREALIRLDDAGLVNIVPKSGTYVTPIRVDRFLEACFIRINLEIGAVRKAAQKAHLTPDAYCKRLHSSIEEQEAAIANDDYDAFFELDEAFHRSFYELAGVPGVWWTVKGVQSDVDRIRHLKRINKIRRGPAIIEEHREIATSICGGNPAAAETALLNHIGGLGSEIETLSRQPGLLDHIETLNAAVRRS</sequence>
<reference evidence="5 6" key="1">
    <citation type="submission" date="2018-03" db="EMBL/GenBank/DDBJ databases">
        <title>Genomic Encyclopedia of Archaeal and Bacterial Type Strains, Phase II (KMG-II): from individual species to whole genera.</title>
        <authorList>
            <person name="Goeker M."/>
        </authorList>
    </citation>
    <scope>NUCLEOTIDE SEQUENCE [LARGE SCALE GENOMIC DNA]</scope>
    <source>
        <strain evidence="5 6">DSM 29328</strain>
    </source>
</reference>
<evidence type="ECO:0000256" key="1">
    <source>
        <dbReference type="ARBA" id="ARBA00023015"/>
    </source>
</evidence>
<dbReference type="Pfam" id="PF07729">
    <property type="entry name" value="FCD"/>
    <property type="match status" value="1"/>
</dbReference>
<dbReference type="GO" id="GO:0003700">
    <property type="term" value="F:DNA-binding transcription factor activity"/>
    <property type="evidence" value="ECO:0007669"/>
    <property type="project" value="InterPro"/>
</dbReference>
<dbReference type="RefSeq" id="WP_146136674.1">
    <property type="nucleotide sequence ID" value="NZ_PVTD01000003.1"/>
</dbReference>
<evidence type="ECO:0000313" key="6">
    <source>
        <dbReference type="Proteomes" id="UP000239480"/>
    </source>
</evidence>
<protein>
    <submittedName>
        <fullName evidence="5">GntR family transcriptional regulator</fullName>
    </submittedName>
</protein>
<dbReference type="PROSITE" id="PS50949">
    <property type="entry name" value="HTH_GNTR"/>
    <property type="match status" value="1"/>
</dbReference>
<dbReference type="Gene3D" id="1.20.120.530">
    <property type="entry name" value="GntR ligand-binding domain-like"/>
    <property type="match status" value="1"/>
</dbReference>
<organism evidence="5 6">
    <name type="scientific">Aliiruegeria haliotis</name>
    <dbReference type="NCBI Taxonomy" id="1280846"/>
    <lineage>
        <taxon>Bacteria</taxon>
        <taxon>Pseudomonadati</taxon>
        <taxon>Pseudomonadota</taxon>
        <taxon>Alphaproteobacteria</taxon>
        <taxon>Rhodobacterales</taxon>
        <taxon>Roseobacteraceae</taxon>
        <taxon>Aliiruegeria</taxon>
    </lineage>
</organism>
<dbReference type="AlphaFoldDB" id="A0A2T0RSV8"/>
<dbReference type="Proteomes" id="UP000239480">
    <property type="component" value="Unassembled WGS sequence"/>
</dbReference>
<dbReference type="SUPFAM" id="SSF46785">
    <property type="entry name" value="Winged helix' DNA-binding domain"/>
    <property type="match status" value="1"/>
</dbReference>
<dbReference type="EMBL" id="PVTD01000003">
    <property type="protein sequence ID" value="PRY24241.1"/>
    <property type="molecule type" value="Genomic_DNA"/>
</dbReference>
<keyword evidence="2" id="KW-0238">DNA-binding</keyword>
<gene>
    <name evidence="5" type="ORF">CLV78_103105</name>
</gene>
<dbReference type="Gene3D" id="1.10.10.10">
    <property type="entry name" value="Winged helix-like DNA-binding domain superfamily/Winged helix DNA-binding domain"/>
    <property type="match status" value="1"/>
</dbReference>
<comment type="caution">
    <text evidence="5">The sequence shown here is derived from an EMBL/GenBank/DDBJ whole genome shotgun (WGS) entry which is preliminary data.</text>
</comment>
<proteinExistence type="predicted"/>
<dbReference type="InterPro" id="IPR036390">
    <property type="entry name" value="WH_DNA-bd_sf"/>
</dbReference>
<accession>A0A2T0RSV8</accession>
<feature type="domain" description="HTH gntR-type" evidence="4">
    <location>
        <begin position="29"/>
        <end position="96"/>
    </location>
</feature>
<dbReference type="SMART" id="SM00345">
    <property type="entry name" value="HTH_GNTR"/>
    <property type="match status" value="1"/>
</dbReference>